<comment type="subcellular location">
    <subcellularLocation>
        <location evidence="1">Membrane</location>
        <topology evidence="1">Multi-pass membrane protein</topology>
    </subcellularLocation>
</comment>
<dbReference type="CTD" id="4539"/>
<keyword evidence="5" id="KW-1278">Translocase</keyword>
<evidence type="ECO:0000256" key="11">
    <source>
        <dbReference type="SAM" id="Phobius"/>
    </source>
</evidence>
<protein>
    <recommendedName>
        <fullName evidence="3">NADH-ubiquinone oxidoreductase chain 4L</fullName>
    </recommendedName>
    <alternativeName>
        <fullName evidence="9">NADH dehydrogenase subunit 4L</fullName>
    </alternativeName>
</protein>
<dbReference type="GO" id="GO:0008137">
    <property type="term" value="F:NADH dehydrogenase (ubiquinone) activity"/>
    <property type="evidence" value="ECO:0007669"/>
    <property type="project" value="UniProtKB-EC"/>
</dbReference>
<proteinExistence type="inferred from homology"/>
<comment type="catalytic activity">
    <reaction evidence="10">
        <text>a ubiquinone + NADH + 5 H(+)(in) = a ubiquinol + NAD(+) + 4 H(+)(out)</text>
        <dbReference type="Rhea" id="RHEA:29091"/>
        <dbReference type="Rhea" id="RHEA-COMP:9565"/>
        <dbReference type="Rhea" id="RHEA-COMP:9566"/>
        <dbReference type="ChEBI" id="CHEBI:15378"/>
        <dbReference type="ChEBI" id="CHEBI:16389"/>
        <dbReference type="ChEBI" id="CHEBI:17976"/>
        <dbReference type="ChEBI" id="CHEBI:57540"/>
        <dbReference type="ChEBI" id="CHEBI:57945"/>
        <dbReference type="EC" id="7.1.1.2"/>
    </reaction>
</comment>
<dbReference type="AlphaFoldDB" id="K7NBG2"/>
<organism evidence="12">
    <name type="scientific">Gorpis humeralis</name>
    <dbReference type="NCBI Taxonomy" id="1041165"/>
    <lineage>
        <taxon>Eukaryota</taxon>
        <taxon>Metazoa</taxon>
        <taxon>Ecdysozoa</taxon>
        <taxon>Arthropoda</taxon>
        <taxon>Hexapoda</taxon>
        <taxon>Insecta</taxon>
        <taxon>Pterygota</taxon>
        <taxon>Neoptera</taxon>
        <taxon>Paraneoptera</taxon>
        <taxon>Hemiptera</taxon>
        <taxon>Heteroptera</taxon>
        <taxon>Panheteroptera</taxon>
        <taxon>Cimicomorpha</taxon>
        <taxon>Nabidae</taxon>
        <taxon>Nabinae</taxon>
        <taxon>Gorpis</taxon>
    </lineage>
</organism>
<accession>K7NBG2</accession>
<evidence type="ECO:0000256" key="8">
    <source>
        <dbReference type="ARBA" id="ARBA00023136"/>
    </source>
</evidence>
<evidence type="ECO:0000313" key="12">
    <source>
        <dbReference type="EMBL" id="AEH21209.1"/>
    </source>
</evidence>
<keyword evidence="4 11" id="KW-0812">Transmembrane</keyword>
<name>K7NBG2_9HEMI</name>
<gene>
    <name evidence="12" type="primary">ND4L</name>
</gene>
<dbReference type="RefSeq" id="YP_007025082.1">
    <property type="nucleotide sequence ID" value="NC_019593.1"/>
</dbReference>
<dbReference type="GeneID" id="14048528"/>
<evidence type="ECO:0000256" key="4">
    <source>
        <dbReference type="ARBA" id="ARBA00022692"/>
    </source>
</evidence>
<dbReference type="Pfam" id="PF00420">
    <property type="entry name" value="Oxidored_q2"/>
    <property type="match status" value="1"/>
</dbReference>
<reference evidence="12" key="1">
    <citation type="journal article" date="2012" name="PLoS ONE">
        <title>Comparative mitogenomic analysis of damsel bugs representing three tribes in the family Nabidae (Insecta: Hemiptera).</title>
        <authorList>
            <person name="Li H."/>
            <person name="Liu H.Y."/>
            <person name="Song F."/>
            <person name="Shi A.M."/>
            <person name="Zhou X.G."/>
            <person name="Cai W.Z."/>
        </authorList>
    </citation>
    <scope>NUCLEOTIDE SEQUENCE</scope>
</reference>
<evidence type="ECO:0000256" key="3">
    <source>
        <dbReference type="ARBA" id="ARBA00016612"/>
    </source>
</evidence>
<evidence type="ECO:0000256" key="1">
    <source>
        <dbReference type="ARBA" id="ARBA00004141"/>
    </source>
</evidence>
<keyword evidence="7" id="KW-0520">NAD</keyword>
<dbReference type="Gene3D" id="1.10.287.3510">
    <property type="match status" value="1"/>
</dbReference>
<feature type="transmembrane region" description="Helical" evidence="11">
    <location>
        <begin position="58"/>
        <end position="80"/>
    </location>
</feature>
<dbReference type="EMBL" id="JF927830">
    <property type="protein sequence ID" value="AEH21209.1"/>
    <property type="molecule type" value="Genomic_DNA"/>
</dbReference>
<dbReference type="GO" id="GO:0016020">
    <property type="term" value="C:membrane"/>
    <property type="evidence" value="ECO:0007669"/>
    <property type="project" value="UniProtKB-SubCell"/>
</dbReference>
<evidence type="ECO:0000256" key="9">
    <source>
        <dbReference type="ARBA" id="ARBA00031586"/>
    </source>
</evidence>
<evidence type="ECO:0000256" key="5">
    <source>
        <dbReference type="ARBA" id="ARBA00022967"/>
    </source>
</evidence>
<comment type="similarity">
    <text evidence="2">Belongs to the complex I subunit 4L family.</text>
</comment>
<dbReference type="InterPro" id="IPR039428">
    <property type="entry name" value="NUOK/Mnh_C1-like"/>
</dbReference>
<evidence type="ECO:0000256" key="2">
    <source>
        <dbReference type="ARBA" id="ARBA00010519"/>
    </source>
</evidence>
<keyword evidence="12" id="KW-0496">Mitochondrion</keyword>
<keyword evidence="8 11" id="KW-0472">Membrane</keyword>
<evidence type="ECO:0000256" key="6">
    <source>
        <dbReference type="ARBA" id="ARBA00022989"/>
    </source>
</evidence>
<geneLocation type="mitochondrion" evidence="12"/>
<evidence type="ECO:0000256" key="10">
    <source>
        <dbReference type="ARBA" id="ARBA00049551"/>
    </source>
</evidence>
<sequence length="96" mass="11128">MYMIEYVMVTMFMISLLTFCRMHKHLLMTLLSMEMLTLMIFLLFFIFLTNYGCGGYFMLVYLTFAVCEGCLGLAILVSLIRCCGNDMIMPLSVLSW</sequence>
<keyword evidence="6 11" id="KW-1133">Transmembrane helix</keyword>
<evidence type="ECO:0000256" key="7">
    <source>
        <dbReference type="ARBA" id="ARBA00023027"/>
    </source>
</evidence>
<feature type="transmembrane region" description="Helical" evidence="11">
    <location>
        <begin position="35"/>
        <end position="52"/>
    </location>
</feature>